<feature type="domain" description="HD" evidence="7">
    <location>
        <begin position="18"/>
        <end position="132"/>
    </location>
</feature>
<dbReference type="EC" id="3.6.1.41" evidence="1"/>
<name>A0A1I0FWQ0_9BACI</name>
<evidence type="ECO:0000313" key="8">
    <source>
        <dbReference type="EMBL" id="SET62003.1"/>
    </source>
</evidence>
<keyword evidence="5" id="KW-0408">Iron</keyword>
<evidence type="ECO:0000259" key="7">
    <source>
        <dbReference type="PROSITE" id="PS51831"/>
    </source>
</evidence>
<keyword evidence="4 8" id="KW-0378">Hydrolase</keyword>
<gene>
    <name evidence="8" type="ORF">SAMN05216389_11758</name>
</gene>
<dbReference type="SUPFAM" id="SSF109604">
    <property type="entry name" value="HD-domain/PDEase-like"/>
    <property type="match status" value="1"/>
</dbReference>
<reference evidence="8 9" key="1">
    <citation type="submission" date="2016-10" db="EMBL/GenBank/DDBJ databases">
        <authorList>
            <person name="de Groot N.N."/>
        </authorList>
    </citation>
    <scope>NUCLEOTIDE SEQUENCE [LARGE SCALE GENOMIC DNA]</scope>
    <source>
        <strain evidence="8 9">IBRC-M 10780</strain>
    </source>
</reference>
<accession>A0A1I0FWQ0</accession>
<protein>
    <recommendedName>
        <fullName evidence="1">bis(5'-nucleosyl)-tetraphosphatase (symmetrical)</fullName>
        <ecNumber evidence="1">3.6.1.41</ecNumber>
    </recommendedName>
</protein>
<sequence>MNRQEVIEIIEPHLTKERFEHTLRVAETAVGLAKMYGESKEKAELASLFHDYAKYRPLDEMERIIKTNYLPKDLLQYHHELWHGPVGSILIEQEYGIVDEEVKSAIYYHTTGRSNMTKLDMIVFVADYIEPGRSFPGLEEVREKAQEDLVQTAWMVSRNTISFLMSKHSRIYPDTFHAYNDLTKQLNGGN</sequence>
<dbReference type="NCBIfam" id="TIGR00488">
    <property type="entry name" value="bis(5'-nucleosyl)-tetraphosphatase (symmetrical) YqeK"/>
    <property type="match status" value="1"/>
</dbReference>
<dbReference type="STRING" id="930131.SAMN05216389_11758"/>
<dbReference type="Gene3D" id="1.10.3210.10">
    <property type="entry name" value="Hypothetical protein af1432"/>
    <property type="match status" value="1"/>
</dbReference>
<dbReference type="EMBL" id="FOHE01000017">
    <property type="protein sequence ID" value="SET62003.1"/>
    <property type="molecule type" value="Genomic_DNA"/>
</dbReference>
<dbReference type="OrthoDB" id="9782134at2"/>
<keyword evidence="9" id="KW-1185">Reference proteome</keyword>
<dbReference type="Pfam" id="PF01966">
    <property type="entry name" value="HD"/>
    <property type="match status" value="1"/>
</dbReference>
<dbReference type="InterPro" id="IPR005249">
    <property type="entry name" value="YqeK"/>
</dbReference>
<evidence type="ECO:0000256" key="1">
    <source>
        <dbReference type="ARBA" id="ARBA00012506"/>
    </source>
</evidence>
<keyword evidence="2" id="KW-0479">Metal-binding</keyword>
<dbReference type="AlphaFoldDB" id="A0A1I0FWQ0"/>
<dbReference type="InterPro" id="IPR003607">
    <property type="entry name" value="HD/PDEase_dom"/>
</dbReference>
<dbReference type="GO" id="GO:0000166">
    <property type="term" value="F:nucleotide binding"/>
    <property type="evidence" value="ECO:0007669"/>
    <property type="project" value="UniProtKB-KW"/>
</dbReference>
<dbReference type="InterPro" id="IPR051094">
    <property type="entry name" value="Diverse_Catalytic_Enzymes"/>
</dbReference>
<dbReference type="PROSITE" id="PS51831">
    <property type="entry name" value="HD"/>
    <property type="match status" value="1"/>
</dbReference>
<evidence type="ECO:0000256" key="4">
    <source>
        <dbReference type="ARBA" id="ARBA00022801"/>
    </source>
</evidence>
<evidence type="ECO:0000313" key="9">
    <source>
        <dbReference type="Proteomes" id="UP000198618"/>
    </source>
</evidence>
<proteinExistence type="predicted"/>
<dbReference type="GO" id="GO:0046872">
    <property type="term" value="F:metal ion binding"/>
    <property type="evidence" value="ECO:0007669"/>
    <property type="project" value="UniProtKB-KW"/>
</dbReference>
<comment type="catalytic activity">
    <reaction evidence="6">
        <text>P(1),P(4)-bis(5'-adenosyl) tetraphosphate + H2O = 2 ADP + 2 H(+)</text>
        <dbReference type="Rhea" id="RHEA:24252"/>
        <dbReference type="ChEBI" id="CHEBI:15377"/>
        <dbReference type="ChEBI" id="CHEBI:15378"/>
        <dbReference type="ChEBI" id="CHEBI:58141"/>
        <dbReference type="ChEBI" id="CHEBI:456216"/>
        <dbReference type="EC" id="3.6.1.41"/>
    </reaction>
</comment>
<evidence type="ECO:0000256" key="5">
    <source>
        <dbReference type="ARBA" id="ARBA00023004"/>
    </source>
</evidence>
<evidence type="ECO:0000256" key="6">
    <source>
        <dbReference type="ARBA" id="ARBA00049417"/>
    </source>
</evidence>
<dbReference type="InterPro" id="IPR006674">
    <property type="entry name" value="HD_domain"/>
</dbReference>
<organism evidence="8 9">
    <name type="scientific">Oceanobacillus limi</name>
    <dbReference type="NCBI Taxonomy" id="930131"/>
    <lineage>
        <taxon>Bacteria</taxon>
        <taxon>Bacillati</taxon>
        <taxon>Bacillota</taxon>
        <taxon>Bacilli</taxon>
        <taxon>Bacillales</taxon>
        <taxon>Bacillaceae</taxon>
        <taxon>Oceanobacillus</taxon>
    </lineage>
</organism>
<evidence type="ECO:0000256" key="3">
    <source>
        <dbReference type="ARBA" id="ARBA00022741"/>
    </source>
</evidence>
<dbReference type="SMART" id="SM00471">
    <property type="entry name" value="HDc"/>
    <property type="match status" value="1"/>
</dbReference>
<dbReference type="PANTHER" id="PTHR35795">
    <property type="entry name" value="SLR1885 PROTEIN"/>
    <property type="match status" value="1"/>
</dbReference>
<dbReference type="PANTHER" id="PTHR35795:SF1">
    <property type="entry name" value="BIS(5'-NUCLEOSYL)-TETRAPHOSPHATASE, SYMMETRICAL"/>
    <property type="match status" value="1"/>
</dbReference>
<dbReference type="Proteomes" id="UP000198618">
    <property type="component" value="Unassembled WGS sequence"/>
</dbReference>
<dbReference type="CDD" id="cd00077">
    <property type="entry name" value="HDc"/>
    <property type="match status" value="1"/>
</dbReference>
<dbReference type="RefSeq" id="WP_090871572.1">
    <property type="nucleotide sequence ID" value="NZ_FOHE01000017.1"/>
</dbReference>
<keyword evidence="3" id="KW-0547">Nucleotide-binding</keyword>
<dbReference type="GO" id="GO:0008803">
    <property type="term" value="F:bis(5'-nucleosyl)-tetraphosphatase (symmetrical) activity"/>
    <property type="evidence" value="ECO:0007669"/>
    <property type="project" value="UniProtKB-EC"/>
</dbReference>
<evidence type="ECO:0000256" key="2">
    <source>
        <dbReference type="ARBA" id="ARBA00022723"/>
    </source>
</evidence>